<feature type="compositionally biased region" description="Basic residues" evidence="1">
    <location>
        <begin position="134"/>
        <end position="143"/>
    </location>
</feature>
<name>A0ABR1YNE6_9PEZI</name>
<feature type="region of interest" description="Disordered" evidence="1">
    <location>
        <begin position="176"/>
        <end position="210"/>
    </location>
</feature>
<accession>A0ABR1YNE6</accession>
<organism evidence="3 4">
    <name type="scientific">Phyllosticta capitalensis</name>
    <dbReference type="NCBI Taxonomy" id="121624"/>
    <lineage>
        <taxon>Eukaryota</taxon>
        <taxon>Fungi</taxon>
        <taxon>Dikarya</taxon>
        <taxon>Ascomycota</taxon>
        <taxon>Pezizomycotina</taxon>
        <taxon>Dothideomycetes</taxon>
        <taxon>Dothideomycetes incertae sedis</taxon>
        <taxon>Botryosphaeriales</taxon>
        <taxon>Phyllostictaceae</taxon>
        <taxon>Phyllosticta</taxon>
    </lineage>
</organism>
<sequence>MPPLLLLLPTSPLACFSANLLRGLLEGVCRSVADRSSRQLFCSCCRHGDWLDCARFVVSAWRDLLILCLFVCATAFQGKPSSSLRGFVNAPFSNFSSRRWSGNGKSAVSRQQESVSDTKRNCYALTTAGEYKSARHYKQRQAQRRQPQEQQRPSPTPPTLASASLNIKVTSINAAQLDPSAARHKWRGDPPPSDSIQAPNGSPVGGRGGG</sequence>
<keyword evidence="2" id="KW-0732">Signal</keyword>
<evidence type="ECO:0000313" key="4">
    <source>
        <dbReference type="Proteomes" id="UP001492380"/>
    </source>
</evidence>
<keyword evidence="4" id="KW-1185">Reference proteome</keyword>
<dbReference type="Proteomes" id="UP001492380">
    <property type="component" value="Unassembled WGS sequence"/>
</dbReference>
<dbReference type="EMBL" id="JBBWRZ010000006">
    <property type="protein sequence ID" value="KAK8233739.1"/>
    <property type="molecule type" value="Genomic_DNA"/>
</dbReference>
<gene>
    <name evidence="3" type="ORF">HDK90DRAFT_275345</name>
</gene>
<reference evidence="3 4" key="1">
    <citation type="submission" date="2024-04" db="EMBL/GenBank/DDBJ databases">
        <title>Phyllosticta paracitricarpa is synonymous to the EU quarantine fungus P. citricarpa based on phylogenomic analyses.</title>
        <authorList>
            <consortium name="Lawrence Berkeley National Laboratory"/>
            <person name="Van Ingen-Buijs V.A."/>
            <person name="Van Westerhoven A.C."/>
            <person name="Haridas S."/>
            <person name="Skiadas P."/>
            <person name="Martin F."/>
            <person name="Groenewald J.Z."/>
            <person name="Crous P.W."/>
            <person name="Seidl M.F."/>
        </authorList>
    </citation>
    <scope>NUCLEOTIDE SEQUENCE [LARGE SCALE GENOMIC DNA]</scope>
    <source>
        <strain evidence="3 4">CBS 123374</strain>
    </source>
</reference>
<protein>
    <submittedName>
        <fullName evidence="3">Uncharacterized protein</fullName>
    </submittedName>
</protein>
<comment type="caution">
    <text evidence="3">The sequence shown here is derived from an EMBL/GenBank/DDBJ whole genome shotgun (WGS) entry which is preliminary data.</text>
</comment>
<feature type="compositionally biased region" description="Low complexity" evidence="1">
    <location>
        <begin position="144"/>
        <end position="161"/>
    </location>
</feature>
<feature type="chain" id="PRO_5046812342" evidence="2">
    <location>
        <begin position="18"/>
        <end position="210"/>
    </location>
</feature>
<proteinExistence type="predicted"/>
<feature type="region of interest" description="Disordered" evidence="1">
    <location>
        <begin position="133"/>
        <end position="161"/>
    </location>
</feature>
<feature type="signal peptide" evidence="2">
    <location>
        <begin position="1"/>
        <end position="17"/>
    </location>
</feature>
<evidence type="ECO:0000256" key="2">
    <source>
        <dbReference type="SAM" id="SignalP"/>
    </source>
</evidence>
<evidence type="ECO:0000313" key="3">
    <source>
        <dbReference type="EMBL" id="KAK8233739.1"/>
    </source>
</evidence>
<evidence type="ECO:0000256" key="1">
    <source>
        <dbReference type="SAM" id="MobiDB-lite"/>
    </source>
</evidence>